<comment type="similarity">
    <text evidence="1">Belongs to the flavin monoamine oxidase family.</text>
</comment>
<evidence type="ECO:0000313" key="4">
    <source>
        <dbReference type="EMBL" id="TWX68984.1"/>
    </source>
</evidence>
<name>A0A5C6QJ63_9GAMM</name>
<dbReference type="OrthoDB" id="337830at2"/>
<comment type="caution">
    <text evidence="4">The sequence shown here is derived from an EMBL/GenBank/DDBJ whole genome shotgun (WGS) entry which is preliminary data.</text>
</comment>
<dbReference type="SUPFAM" id="SSF54373">
    <property type="entry name" value="FAD-linked reductases, C-terminal domain"/>
    <property type="match status" value="1"/>
</dbReference>
<dbReference type="PANTHER" id="PTHR43563:SF1">
    <property type="entry name" value="AMINE OXIDASE [FLAVIN-CONTAINING] B"/>
    <property type="match status" value="1"/>
</dbReference>
<reference evidence="4 6" key="1">
    <citation type="submission" date="2019-07" db="EMBL/GenBank/DDBJ databases">
        <title>Genomes of sea-ice associated Colwellia species.</title>
        <authorList>
            <person name="Bowman J.P."/>
        </authorList>
    </citation>
    <scope>NUCLEOTIDE SEQUENCE [LARGE SCALE GENOMIC DNA]</scope>
    <source>
        <strain evidence="3 5">ACAM 607</strain>
        <strain evidence="4 6">IC036</strain>
    </source>
</reference>
<dbReference type="Gene3D" id="3.50.50.60">
    <property type="entry name" value="FAD/NAD(P)-binding domain"/>
    <property type="match status" value="2"/>
</dbReference>
<dbReference type="GO" id="GO:0016491">
    <property type="term" value="F:oxidoreductase activity"/>
    <property type="evidence" value="ECO:0007669"/>
    <property type="project" value="InterPro"/>
</dbReference>
<dbReference type="InterPro" id="IPR002937">
    <property type="entry name" value="Amino_oxidase"/>
</dbReference>
<feature type="domain" description="Amine oxidase" evidence="2">
    <location>
        <begin position="114"/>
        <end position="355"/>
    </location>
</feature>
<keyword evidence="5" id="KW-1185">Reference proteome</keyword>
<dbReference type="InterPro" id="IPR050703">
    <property type="entry name" value="Flavin_MAO"/>
</dbReference>
<dbReference type="RefSeq" id="WP_146799399.1">
    <property type="nucleotide sequence ID" value="NZ_VOLP01000011.1"/>
</dbReference>
<accession>A0A5C6QJ63</accession>
<dbReference type="EMBL" id="VOLR01000010">
    <property type="protein sequence ID" value="TWX60223.1"/>
    <property type="molecule type" value="Genomic_DNA"/>
</dbReference>
<dbReference type="AlphaFoldDB" id="A0A5C6QJ63"/>
<evidence type="ECO:0000313" key="5">
    <source>
        <dbReference type="Proteomes" id="UP000321525"/>
    </source>
</evidence>
<dbReference type="EMBL" id="VOLQ01000009">
    <property type="protein sequence ID" value="TWX68984.1"/>
    <property type="molecule type" value="Genomic_DNA"/>
</dbReference>
<dbReference type="Pfam" id="PF01593">
    <property type="entry name" value="Amino_oxidase"/>
    <property type="match status" value="1"/>
</dbReference>
<dbReference type="SUPFAM" id="SSF51905">
    <property type="entry name" value="FAD/NAD(P)-binding domain"/>
    <property type="match status" value="1"/>
</dbReference>
<dbReference type="Proteomes" id="UP000321917">
    <property type="component" value="Unassembled WGS sequence"/>
</dbReference>
<evidence type="ECO:0000256" key="1">
    <source>
        <dbReference type="ARBA" id="ARBA00005995"/>
    </source>
</evidence>
<evidence type="ECO:0000313" key="3">
    <source>
        <dbReference type="EMBL" id="TWX60223.1"/>
    </source>
</evidence>
<sequence length="374" mass="41359">MNNKRVIIVGGGLAGLYSAYQLEQLNIPYLLLEAKDVFGGRIYSEQAKTYDENAALHDLGPTWIFPHHHQMKALVADLKAHLFDQHIEGAVVYHAAQHTQPQIIENGQGPLLHRLAGGLYKLILALQAKLSKDNYQLSCQVEQLTKVHNSWQVTVKNTKDDSTSVFETDHLVLALPPRIINEFLTPVHWASKSLTAALVAVPTWMASQAKFIATYNQAFWRTKGLAGQAFSRVGPMIEIHDASAHAQQGFALFGFIGLSAQAIESLSVEQVKALCINQLSLLFGDEAQRYSQCYLKSWGSDPYVAVEKDIVEPSNHPYFDIKAFAGELSSLNLYLAGSEFAQQEAGYLEGALFAANTTISSLKKNLMTSTREKI</sequence>
<evidence type="ECO:0000313" key="6">
    <source>
        <dbReference type="Proteomes" id="UP000321917"/>
    </source>
</evidence>
<organism evidence="4 6">
    <name type="scientific">Colwellia hornerae</name>
    <dbReference type="NCBI Taxonomy" id="89402"/>
    <lineage>
        <taxon>Bacteria</taxon>
        <taxon>Pseudomonadati</taxon>
        <taxon>Pseudomonadota</taxon>
        <taxon>Gammaproteobacteria</taxon>
        <taxon>Alteromonadales</taxon>
        <taxon>Colwelliaceae</taxon>
        <taxon>Colwellia</taxon>
    </lineage>
</organism>
<gene>
    <name evidence="3" type="ORF">ESZ26_08935</name>
    <name evidence="4" type="ORF">ESZ27_06495</name>
</gene>
<dbReference type="PANTHER" id="PTHR43563">
    <property type="entry name" value="AMINE OXIDASE"/>
    <property type="match status" value="1"/>
</dbReference>
<evidence type="ECO:0000259" key="2">
    <source>
        <dbReference type="Pfam" id="PF01593"/>
    </source>
</evidence>
<protein>
    <submittedName>
        <fullName evidence="4">Monoamine oxidase</fullName>
    </submittedName>
</protein>
<dbReference type="Proteomes" id="UP000321525">
    <property type="component" value="Unassembled WGS sequence"/>
</dbReference>
<proteinExistence type="inferred from homology"/>
<dbReference type="InterPro" id="IPR036188">
    <property type="entry name" value="FAD/NAD-bd_sf"/>
</dbReference>
<dbReference type="Pfam" id="PF13450">
    <property type="entry name" value="NAD_binding_8"/>
    <property type="match status" value="1"/>
</dbReference>